<feature type="chain" id="PRO_5043654492" description="Peptidase M20 dimerisation domain-containing protein" evidence="5">
    <location>
        <begin position="22"/>
        <end position="826"/>
    </location>
</feature>
<dbReference type="EMBL" id="JBEDUW010000006">
    <property type="protein sequence ID" value="KAK9921392.1"/>
    <property type="molecule type" value="Genomic_DNA"/>
</dbReference>
<feature type="domain" description="Peptidase M20 dimerisation" evidence="6">
    <location>
        <begin position="224"/>
        <end position="328"/>
    </location>
</feature>
<evidence type="ECO:0000313" key="8">
    <source>
        <dbReference type="Proteomes" id="UP001457282"/>
    </source>
</evidence>
<proteinExistence type="inferred from homology"/>
<comment type="similarity">
    <text evidence="1">Belongs to the peptidase M20 family.</text>
</comment>
<dbReference type="InterPro" id="IPR036264">
    <property type="entry name" value="Bact_exopeptidase_dim_dom"/>
</dbReference>
<evidence type="ECO:0000256" key="2">
    <source>
        <dbReference type="ARBA" id="ARBA00022729"/>
    </source>
</evidence>
<dbReference type="SUPFAM" id="SSF55031">
    <property type="entry name" value="Bacterial exopeptidase dimerisation domain"/>
    <property type="match status" value="2"/>
</dbReference>
<protein>
    <recommendedName>
        <fullName evidence="6">Peptidase M20 dimerisation domain-containing protein</fullName>
    </recommendedName>
</protein>
<evidence type="ECO:0000256" key="5">
    <source>
        <dbReference type="SAM" id="SignalP"/>
    </source>
</evidence>
<dbReference type="Pfam" id="PF01546">
    <property type="entry name" value="Peptidase_M20"/>
    <property type="match status" value="2"/>
</dbReference>
<dbReference type="InterPro" id="IPR017439">
    <property type="entry name" value="Amidohydrolase"/>
</dbReference>
<evidence type="ECO:0000256" key="3">
    <source>
        <dbReference type="ARBA" id="ARBA00022801"/>
    </source>
</evidence>
<gene>
    <name evidence="7" type="ORF">M0R45_029903</name>
</gene>
<dbReference type="NCBIfam" id="TIGR01891">
    <property type="entry name" value="amidohydrolases"/>
    <property type="match status" value="2"/>
</dbReference>
<dbReference type="Gene3D" id="3.30.70.360">
    <property type="match status" value="2"/>
</dbReference>
<reference evidence="7 8" key="1">
    <citation type="journal article" date="2023" name="G3 (Bethesda)">
        <title>A chromosome-length genome assembly and annotation of blackberry (Rubus argutus, cv. 'Hillquist').</title>
        <authorList>
            <person name="Bruna T."/>
            <person name="Aryal R."/>
            <person name="Dudchenko O."/>
            <person name="Sargent D.J."/>
            <person name="Mead D."/>
            <person name="Buti M."/>
            <person name="Cavallini A."/>
            <person name="Hytonen T."/>
            <person name="Andres J."/>
            <person name="Pham M."/>
            <person name="Weisz D."/>
            <person name="Mascagni F."/>
            <person name="Usai G."/>
            <person name="Natali L."/>
            <person name="Bassil N."/>
            <person name="Fernandez G.E."/>
            <person name="Lomsadze A."/>
            <person name="Armour M."/>
            <person name="Olukolu B."/>
            <person name="Poorten T."/>
            <person name="Britton C."/>
            <person name="Davik J."/>
            <person name="Ashrafi H."/>
            <person name="Aiden E.L."/>
            <person name="Borodovsky M."/>
            <person name="Worthington M."/>
        </authorList>
    </citation>
    <scope>NUCLEOTIDE SEQUENCE [LARGE SCALE GENOMIC DNA]</scope>
    <source>
        <strain evidence="7">PI 553951</strain>
    </source>
</reference>
<evidence type="ECO:0000259" key="6">
    <source>
        <dbReference type="Pfam" id="PF07687"/>
    </source>
</evidence>
<dbReference type="Pfam" id="PF07687">
    <property type="entry name" value="M20_dimer"/>
    <property type="match status" value="1"/>
</dbReference>
<dbReference type="InterPro" id="IPR044757">
    <property type="entry name" value="ILR1-like_Hyd"/>
</dbReference>
<dbReference type="FunFam" id="3.30.70.360:FF:000001">
    <property type="entry name" value="N-acetyldiaminopimelate deacetylase"/>
    <property type="match status" value="2"/>
</dbReference>
<dbReference type="GO" id="GO:0009850">
    <property type="term" value="P:auxin metabolic process"/>
    <property type="evidence" value="ECO:0007669"/>
    <property type="project" value="InterPro"/>
</dbReference>
<organism evidence="7 8">
    <name type="scientific">Rubus argutus</name>
    <name type="common">Southern blackberry</name>
    <dbReference type="NCBI Taxonomy" id="59490"/>
    <lineage>
        <taxon>Eukaryota</taxon>
        <taxon>Viridiplantae</taxon>
        <taxon>Streptophyta</taxon>
        <taxon>Embryophyta</taxon>
        <taxon>Tracheophyta</taxon>
        <taxon>Spermatophyta</taxon>
        <taxon>Magnoliopsida</taxon>
        <taxon>eudicotyledons</taxon>
        <taxon>Gunneridae</taxon>
        <taxon>Pentapetalae</taxon>
        <taxon>rosids</taxon>
        <taxon>fabids</taxon>
        <taxon>Rosales</taxon>
        <taxon>Rosaceae</taxon>
        <taxon>Rosoideae</taxon>
        <taxon>Rosoideae incertae sedis</taxon>
        <taxon>Rubus</taxon>
    </lineage>
</organism>
<keyword evidence="4" id="KW-0464">Manganese</keyword>
<dbReference type="CDD" id="cd08017">
    <property type="entry name" value="M20_IAA_Hyd"/>
    <property type="match status" value="2"/>
</dbReference>
<accession>A0AAW1WDP2</accession>
<dbReference type="GO" id="GO:0005783">
    <property type="term" value="C:endoplasmic reticulum"/>
    <property type="evidence" value="ECO:0007669"/>
    <property type="project" value="TreeGrafter"/>
</dbReference>
<dbReference type="Gene3D" id="3.40.630.10">
    <property type="entry name" value="Zn peptidases"/>
    <property type="match status" value="2"/>
</dbReference>
<keyword evidence="2 5" id="KW-0732">Signal</keyword>
<dbReference type="PANTHER" id="PTHR11014">
    <property type="entry name" value="PEPTIDASE M20 FAMILY MEMBER"/>
    <property type="match status" value="1"/>
</dbReference>
<dbReference type="InterPro" id="IPR011650">
    <property type="entry name" value="Peptidase_M20_dimer"/>
</dbReference>
<evidence type="ECO:0000313" key="7">
    <source>
        <dbReference type="EMBL" id="KAK9921392.1"/>
    </source>
</evidence>
<evidence type="ECO:0000256" key="4">
    <source>
        <dbReference type="ARBA" id="ARBA00023211"/>
    </source>
</evidence>
<comment type="caution">
    <text evidence="7">The sequence shown here is derived from an EMBL/GenBank/DDBJ whole genome shotgun (WGS) entry which is preliminary data.</text>
</comment>
<dbReference type="AlphaFoldDB" id="A0AAW1WDP2"/>
<dbReference type="InterPro" id="IPR002933">
    <property type="entry name" value="Peptidase_M20"/>
</dbReference>
<sequence>MSFILTLCFLLSATLFHQCWPLEEVIYGSEASELEFLTRELLEMAREPEFFEWMRGLRRRIHEYPELGFEEHKTSELIRAELDSMGIGYKWPVAKTGVVANIGSGSKPVFALRADMDALPLQELVEWEYKSKIDGKMHACGHDSHVAMLLGAAKLLQHKRDMLKGTVKLVFQPGEEGYAGAYHMLKDDVLHDIDAILSIHVFPPVPIGAIASRPGPILAGVGLFSATIQGRGGHGAAPHETRDPIIAAAFSILALQQIVSRETNPLESRVILLPFSCGNSWAHTWSDGGQAGNVIPESVKLGGTFRSLTSDGLSYIQQRIKEVVEQQADVHRCTATVDFMEETPMPHPAMANEEALYEHVKNVGEVLLGKPNVQLMPVTMGAEDFSFFAEKIPAAIFVVGIRNETMKADKHLHSPYFFIDEEALPIGAALNAAAAISYLDGNHVKTRVEKENSSEYPELGFQEHKTSELIGSELNSIGVKYKWPVAKTGVVASIGTGSKPVFALRADMDALPLQWEYKSNIDGKMHACGHDAHAAMLLGAAKLLQEKRYILKGTVKLVFQPGEEGYAGAYHMLQDGVLDDLDAIFALHVFPSIPTGTIASRPGQIFGAAPHETWDPIVSAAFATLALQQIVSREKNPLEPGVVTVGYIQGGQVENVIPDSVKLGGTYRSLTSEGLFYIQDRIRQVIEQQAAVHRCTAVVDFMEEIPLPHPPMANDQALYEHVKNVGQVLLGKPNVLLLPLTMGAEDFSYFAEKTAAAIFLLGTKNKTLKADKAVHSPYFFIDEEALPLGAALHAAIAISYLDNNDSAEHGSLFNSGNKQCLAYEML</sequence>
<keyword evidence="3" id="KW-0378">Hydrolase</keyword>
<name>A0AAW1WDP2_RUBAR</name>
<keyword evidence="8" id="KW-1185">Reference proteome</keyword>
<dbReference type="Proteomes" id="UP001457282">
    <property type="component" value="Unassembled WGS sequence"/>
</dbReference>
<dbReference type="PANTHER" id="PTHR11014:SF108">
    <property type="entry name" value="IAA-AMINO ACID HYDROLASE ILR1"/>
    <property type="match status" value="1"/>
</dbReference>
<evidence type="ECO:0000256" key="1">
    <source>
        <dbReference type="ARBA" id="ARBA00006153"/>
    </source>
</evidence>
<dbReference type="SUPFAM" id="SSF53187">
    <property type="entry name" value="Zn-dependent exopeptidases"/>
    <property type="match status" value="2"/>
</dbReference>
<dbReference type="GO" id="GO:0010179">
    <property type="term" value="F:IAA-Ala conjugate hydrolase activity"/>
    <property type="evidence" value="ECO:0007669"/>
    <property type="project" value="TreeGrafter"/>
</dbReference>
<feature type="signal peptide" evidence="5">
    <location>
        <begin position="1"/>
        <end position="21"/>
    </location>
</feature>